<proteinExistence type="predicted"/>
<gene>
    <name evidence="1" type="ORF">NDU88_001817</name>
</gene>
<organism evidence="1 2">
    <name type="scientific">Pleurodeles waltl</name>
    <name type="common">Iberian ribbed newt</name>
    <dbReference type="NCBI Taxonomy" id="8319"/>
    <lineage>
        <taxon>Eukaryota</taxon>
        <taxon>Metazoa</taxon>
        <taxon>Chordata</taxon>
        <taxon>Craniata</taxon>
        <taxon>Vertebrata</taxon>
        <taxon>Euteleostomi</taxon>
        <taxon>Amphibia</taxon>
        <taxon>Batrachia</taxon>
        <taxon>Caudata</taxon>
        <taxon>Salamandroidea</taxon>
        <taxon>Salamandridae</taxon>
        <taxon>Pleurodelinae</taxon>
        <taxon>Pleurodeles</taxon>
    </lineage>
</organism>
<sequence>MPDRPVLLLRRLQRQAHQSATSPAASFQIAPLWQSLLCSRAAPTRSSTTPPRAAGTAAITVCLPFRVWTAPGAQRRTAKPGLQRLLRFL</sequence>
<protein>
    <submittedName>
        <fullName evidence="1">Uncharacterized protein</fullName>
    </submittedName>
</protein>
<dbReference type="Proteomes" id="UP001066276">
    <property type="component" value="Chromosome 9"/>
</dbReference>
<reference evidence="1" key="1">
    <citation type="journal article" date="2022" name="bioRxiv">
        <title>Sequencing and chromosome-scale assembly of the giantPleurodeles waltlgenome.</title>
        <authorList>
            <person name="Brown T."/>
            <person name="Elewa A."/>
            <person name="Iarovenko S."/>
            <person name="Subramanian E."/>
            <person name="Araus A.J."/>
            <person name="Petzold A."/>
            <person name="Susuki M."/>
            <person name="Suzuki K.-i.T."/>
            <person name="Hayashi T."/>
            <person name="Toyoda A."/>
            <person name="Oliveira C."/>
            <person name="Osipova E."/>
            <person name="Leigh N.D."/>
            <person name="Simon A."/>
            <person name="Yun M.H."/>
        </authorList>
    </citation>
    <scope>NUCLEOTIDE SEQUENCE</scope>
    <source>
        <strain evidence="1">20211129_DDA</strain>
        <tissue evidence="1">Liver</tissue>
    </source>
</reference>
<comment type="caution">
    <text evidence="1">The sequence shown here is derived from an EMBL/GenBank/DDBJ whole genome shotgun (WGS) entry which is preliminary data.</text>
</comment>
<name>A0AAV7MVP3_PLEWA</name>
<accession>A0AAV7MVP3</accession>
<evidence type="ECO:0000313" key="2">
    <source>
        <dbReference type="Proteomes" id="UP001066276"/>
    </source>
</evidence>
<evidence type="ECO:0000313" key="1">
    <source>
        <dbReference type="EMBL" id="KAJ1104405.1"/>
    </source>
</evidence>
<dbReference type="EMBL" id="JANPWB010000013">
    <property type="protein sequence ID" value="KAJ1104405.1"/>
    <property type="molecule type" value="Genomic_DNA"/>
</dbReference>
<keyword evidence="2" id="KW-1185">Reference proteome</keyword>
<dbReference type="AlphaFoldDB" id="A0AAV7MVP3"/>